<sequence length="293" mass="32382">MSAYKARLIADHICSSLPPSDGHEEGGKKRRPLFVGMQGPQGSGKTTVTSMVAERLKGKGLSPVVMSLDDLYLSHDELVELARNSPTNKLLHGRGQPGTHDMRLGSDVLRSLSTINGDQTTVLLPVFDKSLHAGQGDRSKATVRVSSPVDVVIFEGWCLGFLPIPPQELEKRYAGDIGARKQYFSAHQLASLSDINERLQAYTEWYGYLDAFVQLVPRDINDVFAWRLQAEHNMISSGKEGMTDQEVHDFVARYMPGYELFSSGVNGKDTPWSGRGMALTIDANRDVLSVERF</sequence>
<evidence type="ECO:0000256" key="10">
    <source>
        <dbReference type="SAM" id="MobiDB-lite"/>
    </source>
</evidence>
<evidence type="ECO:0000256" key="6">
    <source>
        <dbReference type="ARBA" id="ARBA00022777"/>
    </source>
</evidence>
<dbReference type="Gene3D" id="3.40.50.300">
    <property type="entry name" value="P-loop containing nucleotide triphosphate hydrolases"/>
    <property type="match status" value="1"/>
</dbReference>
<keyword evidence="8" id="KW-0539">Nucleus</keyword>
<protein>
    <submittedName>
        <fullName evidence="11">P-loop containing nucleoside triphosphate hydrolase protein</fullName>
    </submittedName>
</protein>
<accession>A0A316YVA0</accession>
<dbReference type="Proteomes" id="UP000245768">
    <property type="component" value="Unassembled WGS sequence"/>
</dbReference>
<evidence type="ECO:0000256" key="9">
    <source>
        <dbReference type="ARBA" id="ARBA00061312"/>
    </source>
</evidence>
<reference evidence="11 12" key="1">
    <citation type="journal article" date="2018" name="Mol. Biol. Evol.">
        <title>Broad Genomic Sampling Reveals a Smut Pathogenic Ancestry of the Fungal Clade Ustilaginomycotina.</title>
        <authorList>
            <person name="Kijpornyongpan T."/>
            <person name="Mondo S.J."/>
            <person name="Barry K."/>
            <person name="Sandor L."/>
            <person name="Lee J."/>
            <person name="Lipzen A."/>
            <person name="Pangilinan J."/>
            <person name="LaButti K."/>
            <person name="Hainaut M."/>
            <person name="Henrissat B."/>
            <person name="Grigoriev I.V."/>
            <person name="Spatafora J.W."/>
            <person name="Aime M.C."/>
        </authorList>
    </citation>
    <scope>NUCLEOTIDE SEQUENCE [LARGE SCALE GENOMIC DNA]</scope>
    <source>
        <strain evidence="11 12">MCA 4198</strain>
    </source>
</reference>
<evidence type="ECO:0000313" key="11">
    <source>
        <dbReference type="EMBL" id="PWN92568.1"/>
    </source>
</evidence>
<evidence type="ECO:0000256" key="2">
    <source>
        <dbReference type="ARBA" id="ARBA00004496"/>
    </source>
</evidence>
<dbReference type="SUPFAM" id="SSF52540">
    <property type="entry name" value="P-loop containing nucleoside triphosphate hydrolases"/>
    <property type="match status" value="1"/>
</dbReference>
<evidence type="ECO:0000256" key="1">
    <source>
        <dbReference type="ARBA" id="ARBA00004123"/>
    </source>
</evidence>
<dbReference type="OrthoDB" id="347435at2759"/>
<dbReference type="AlphaFoldDB" id="A0A316YVA0"/>
<name>A0A316YVA0_9BASI</name>
<gene>
    <name evidence="11" type="ORF">FA10DRAFT_266293</name>
</gene>
<keyword evidence="6" id="KW-0418">Kinase</keyword>
<keyword evidence="11" id="KW-0378">Hydrolase</keyword>
<dbReference type="GO" id="GO:0005737">
    <property type="term" value="C:cytoplasm"/>
    <property type="evidence" value="ECO:0007669"/>
    <property type="project" value="UniProtKB-SubCell"/>
</dbReference>
<keyword evidence="4" id="KW-0808">Transferase</keyword>
<evidence type="ECO:0000256" key="3">
    <source>
        <dbReference type="ARBA" id="ARBA00022490"/>
    </source>
</evidence>
<dbReference type="RefSeq" id="XP_025379766.1">
    <property type="nucleotide sequence ID" value="XM_025521433.1"/>
</dbReference>
<evidence type="ECO:0000256" key="4">
    <source>
        <dbReference type="ARBA" id="ARBA00022679"/>
    </source>
</evidence>
<evidence type="ECO:0000256" key="7">
    <source>
        <dbReference type="ARBA" id="ARBA00022840"/>
    </source>
</evidence>
<keyword evidence="7" id="KW-0067">ATP-binding</keyword>
<dbReference type="FunFam" id="3.40.50.300:FF:001691">
    <property type="entry name" value="Probable ATP-dependent kinase TDA10"/>
    <property type="match status" value="1"/>
</dbReference>
<keyword evidence="12" id="KW-1185">Reference proteome</keyword>
<dbReference type="PANTHER" id="PTHR10285">
    <property type="entry name" value="URIDINE KINASE"/>
    <property type="match status" value="1"/>
</dbReference>
<comment type="subcellular location">
    <subcellularLocation>
        <location evidence="2">Cytoplasm</location>
    </subcellularLocation>
    <subcellularLocation>
        <location evidence="1">Nucleus</location>
    </subcellularLocation>
</comment>
<dbReference type="GO" id="GO:0005634">
    <property type="term" value="C:nucleus"/>
    <property type="evidence" value="ECO:0007669"/>
    <property type="project" value="UniProtKB-SubCell"/>
</dbReference>
<keyword evidence="3" id="KW-0963">Cytoplasm</keyword>
<dbReference type="GO" id="GO:0016301">
    <property type="term" value="F:kinase activity"/>
    <property type="evidence" value="ECO:0007669"/>
    <property type="project" value="UniProtKB-KW"/>
</dbReference>
<dbReference type="GO" id="GO:0005524">
    <property type="term" value="F:ATP binding"/>
    <property type="evidence" value="ECO:0007669"/>
    <property type="project" value="UniProtKB-KW"/>
</dbReference>
<feature type="region of interest" description="Disordered" evidence="10">
    <location>
        <begin position="15"/>
        <end position="47"/>
    </location>
</feature>
<evidence type="ECO:0000313" key="12">
    <source>
        <dbReference type="Proteomes" id="UP000245768"/>
    </source>
</evidence>
<evidence type="ECO:0000256" key="5">
    <source>
        <dbReference type="ARBA" id="ARBA00022741"/>
    </source>
</evidence>
<dbReference type="FunCoup" id="A0A316YVA0">
    <property type="interactions" value="373"/>
</dbReference>
<dbReference type="GO" id="GO:0016787">
    <property type="term" value="F:hydrolase activity"/>
    <property type="evidence" value="ECO:0007669"/>
    <property type="project" value="UniProtKB-KW"/>
</dbReference>
<evidence type="ECO:0000256" key="8">
    <source>
        <dbReference type="ARBA" id="ARBA00023242"/>
    </source>
</evidence>
<dbReference type="EMBL" id="KZ819635">
    <property type="protein sequence ID" value="PWN92568.1"/>
    <property type="molecule type" value="Genomic_DNA"/>
</dbReference>
<dbReference type="STRING" id="215250.A0A316YVA0"/>
<proteinExistence type="inferred from homology"/>
<organism evidence="11 12">
    <name type="scientific">Acaromyces ingoldii</name>
    <dbReference type="NCBI Taxonomy" id="215250"/>
    <lineage>
        <taxon>Eukaryota</taxon>
        <taxon>Fungi</taxon>
        <taxon>Dikarya</taxon>
        <taxon>Basidiomycota</taxon>
        <taxon>Ustilaginomycotina</taxon>
        <taxon>Exobasidiomycetes</taxon>
        <taxon>Exobasidiales</taxon>
        <taxon>Cryptobasidiaceae</taxon>
        <taxon>Acaromyces</taxon>
    </lineage>
</organism>
<dbReference type="InParanoid" id="A0A316YVA0"/>
<dbReference type="GeneID" id="37043349"/>
<comment type="similarity">
    <text evidence="9">Belongs to the GLYK kinase family.</text>
</comment>
<keyword evidence="5" id="KW-0547">Nucleotide-binding</keyword>
<dbReference type="InterPro" id="IPR027417">
    <property type="entry name" value="P-loop_NTPase"/>
</dbReference>